<protein>
    <submittedName>
        <fullName evidence="3">Phosphatase PAP2 family protein</fullName>
    </submittedName>
</protein>
<keyword evidence="4" id="KW-1185">Reference proteome</keyword>
<feature type="domain" description="Phosphatidic acid phosphatase type 2/haloperoxidase" evidence="2">
    <location>
        <begin position="68"/>
        <end position="180"/>
    </location>
</feature>
<proteinExistence type="predicted"/>
<comment type="caution">
    <text evidence="3">The sequence shown here is derived from an EMBL/GenBank/DDBJ whole genome shotgun (WGS) entry which is preliminary data.</text>
</comment>
<name>A0ABX2IKX6_9RHOO</name>
<dbReference type="Pfam" id="PF01569">
    <property type="entry name" value="PAP2"/>
    <property type="match status" value="1"/>
</dbReference>
<feature type="transmembrane region" description="Helical" evidence="1">
    <location>
        <begin position="39"/>
        <end position="56"/>
    </location>
</feature>
<evidence type="ECO:0000256" key="1">
    <source>
        <dbReference type="SAM" id="Phobius"/>
    </source>
</evidence>
<feature type="transmembrane region" description="Helical" evidence="1">
    <location>
        <begin position="68"/>
        <end position="86"/>
    </location>
</feature>
<dbReference type="Gene3D" id="1.20.144.10">
    <property type="entry name" value="Phosphatidic acid phosphatase type 2/haloperoxidase"/>
    <property type="match status" value="1"/>
</dbReference>
<accession>A0ABX2IKX6</accession>
<evidence type="ECO:0000259" key="2">
    <source>
        <dbReference type="SMART" id="SM00014"/>
    </source>
</evidence>
<dbReference type="EMBL" id="JABCSC020000001">
    <property type="protein sequence ID" value="NSL54750.1"/>
    <property type="molecule type" value="Genomic_DNA"/>
</dbReference>
<sequence>MSPHDIWYDWSGLNTQCFLLINGYHAPALDALMLGITNLGHPALYPFYLAVALVWSHARPASLPLRNVAIFALSYVLVSMLLVPALKSGFDFPRPAQVLGNAAVNLLGTPDTQQSFPSGHAAFAVLLAVALIPGITRAAQASLVTFALLVCVSRIWVGAHYPADVLAGSLLAMTVVTLTRLVIRKGPKI</sequence>
<dbReference type="InterPro" id="IPR000326">
    <property type="entry name" value="PAP2/HPO"/>
</dbReference>
<dbReference type="Proteomes" id="UP000778523">
    <property type="component" value="Unassembled WGS sequence"/>
</dbReference>
<organism evidence="3 4">
    <name type="scientific">Uliginosibacterium aquaticum</name>
    <dbReference type="NCBI Taxonomy" id="2731212"/>
    <lineage>
        <taxon>Bacteria</taxon>
        <taxon>Pseudomonadati</taxon>
        <taxon>Pseudomonadota</taxon>
        <taxon>Betaproteobacteria</taxon>
        <taxon>Rhodocyclales</taxon>
        <taxon>Zoogloeaceae</taxon>
        <taxon>Uliginosibacterium</taxon>
    </lineage>
</organism>
<feature type="transmembrane region" description="Helical" evidence="1">
    <location>
        <begin position="141"/>
        <end position="159"/>
    </location>
</feature>
<dbReference type="PANTHER" id="PTHR14969">
    <property type="entry name" value="SPHINGOSINE-1-PHOSPHATE PHOSPHOHYDROLASE"/>
    <property type="match status" value="1"/>
</dbReference>
<dbReference type="InterPro" id="IPR036938">
    <property type="entry name" value="PAP2/HPO_sf"/>
</dbReference>
<reference evidence="3 4" key="1">
    <citation type="submission" date="2020-06" db="EMBL/GenBank/DDBJ databases">
        <title>Draft genome of Uliginosibacterium sp. IMCC34675.</title>
        <authorList>
            <person name="Song J."/>
        </authorList>
    </citation>
    <scope>NUCLEOTIDE SEQUENCE [LARGE SCALE GENOMIC DNA]</scope>
    <source>
        <strain evidence="3 4">IMCC34675</strain>
    </source>
</reference>
<dbReference type="RefSeq" id="WP_170021199.1">
    <property type="nucleotide sequence ID" value="NZ_JABCSC020000001.1"/>
</dbReference>
<keyword evidence="1" id="KW-0472">Membrane</keyword>
<evidence type="ECO:0000313" key="4">
    <source>
        <dbReference type="Proteomes" id="UP000778523"/>
    </source>
</evidence>
<dbReference type="SMART" id="SM00014">
    <property type="entry name" value="acidPPc"/>
    <property type="match status" value="1"/>
</dbReference>
<dbReference type="PANTHER" id="PTHR14969:SF13">
    <property type="entry name" value="AT30094P"/>
    <property type="match status" value="1"/>
</dbReference>
<feature type="transmembrane region" description="Helical" evidence="1">
    <location>
        <begin position="116"/>
        <end position="134"/>
    </location>
</feature>
<dbReference type="SUPFAM" id="SSF48317">
    <property type="entry name" value="Acid phosphatase/Vanadium-dependent haloperoxidase"/>
    <property type="match status" value="1"/>
</dbReference>
<keyword evidence="1" id="KW-0812">Transmembrane</keyword>
<gene>
    <name evidence="3" type="ORF">HJ583_006920</name>
</gene>
<evidence type="ECO:0000313" key="3">
    <source>
        <dbReference type="EMBL" id="NSL54750.1"/>
    </source>
</evidence>
<keyword evidence="1" id="KW-1133">Transmembrane helix</keyword>
<feature type="transmembrane region" description="Helical" evidence="1">
    <location>
        <begin position="165"/>
        <end position="183"/>
    </location>
</feature>